<reference evidence="6 7" key="1">
    <citation type="submission" date="2015-11" db="EMBL/GenBank/DDBJ databases">
        <title>Whole-Genome Sequence of Candidatus Oderbacter manganicum from the National Park Lower Oder Valley, Germany.</title>
        <authorList>
            <person name="Braun B."/>
            <person name="Liere K."/>
            <person name="Szewzyk U."/>
        </authorList>
    </citation>
    <scope>NUCLEOTIDE SEQUENCE [LARGE SCALE GENOMIC DNA]</scope>
    <source>
        <strain evidence="6 7">OTSz_A_272</strain>
    </source>
</reference>
<dbReference type="STRING" id="1759059.ATE48_10060"/>
<dbReference type="EMBL" id="CP013244">
    <property type="protein sequence ID" value="ANP46236.1"/>
    <property type="molecule type" value="Genomic_DNA"/>
</dbReference>
<name>A0A1B1AI44_9PROT</name>
<dbReference type="InterPro" id="IPR016169">
    <property type="entry name" value="FAD-bd_PCMH_sub2"/>
</dbReference>
<proteinExistence type="inferred from homology"/>
<feature type="domain" description="CBS" evidence="5">
    <location>
        <begin position="148"/>
        <end position="208"/>
    </location>
</feature>
<accession>A0A1B1AI44</accession>
<dbReference type="Gene3D" id="3.30.465.10">
    <property type="match status" value="1"/>
</dbReference>
<feature type="domain" description="CBS" evidence="5">
    <location>
        <begin position="75"/>
        <end position="135"/>
    </location>
</feature>
<sequence length="317" mass="34812">MVETTNEAADPPSRRRAGLLQRWTRIFARGKLGSAEAVEEALREREENGSPIELAHKDLILRAAHFDQLKVADVMRARAEIVAIEAGATLGEAARVFAESQHSRLPIYGETLDDPQGFVHVRDVLALLSPNEEGVADAQFADRSLPRIRREILFVPQSMTLARLFLRMQSSRIHLALVVDEYGGTDGLVSMEDLVEQIVGAIDDEHDVESALVLERPNGAFEADGRAPIAELEEKLGKSLALPDHEDEFDTAAGLAVALAARLPQRGEILRHPTGFDVEIVDADPRRVKRIRIKPATEASAKVQTVAPKENATHRSA</sequence>
<dbReference type="SMART" id="SM01091">
    <property type="entry name" value="CorC_HlyC"/>
    <property type="match status" value="1"/>
</dbReference>
<dbReference type="PANTHER" id="PTHR22777:SF27">
    <property type="entry name" value="MAGNESIUM AND COBALT EFFLUX PROTEIN CORC"/>
    <property type="match status" value="1"/>
</dbReference>
<protein>
    <recommendedName>
        <fullName evidence="5">CBS domain-containing protein</fullName>
    </recommendedName>
</protein>
<keyword evidence="2" id="KW-0677">Repeat</keyword>
<dbReference type="SUPFAM" id="SSF54631">
    <property type="entry name" value="CBS-domain pair"/>
    <property type="match status" value="1"/>
</dbReference>
<dbReference type="FunFam" id="3.10.580.10:FF:000002">
    <property type="entry name" value="Magnesium/cobalt efflux protein CorC"/>
    <property type="match status" value="1"/>
</dbReference>
<evidence type="ECO:0000256" key="3">
    <source>
        <dbReference type="ARBA" id="ARBA00023122"/>
    </source>
</evidence>
<evidence type="ECO:0000256" key="1">
    <source>
        <dbReference type="ARBA" id="ARBA00006446"/>
    </source>
</evidence>
<dbReference type="InParanoid" id="A0A1B1AI44"/>
<gene>
    <name evidence="6" type="ORF">ATE48_10060</name>
</gene>
<evidence type="ECO:0000313" key="7">
    <source>
        <dbReference type="Proteomes" id="UP000092498"/>
    </source>
</evidence>
<keyword evidence="3 4" id="KW-0129">CBS domain</keyword>
<evidence type="ECO:0000259" key="5">
    <source>
        <dbReference type="PROSITE" id="PS51371"/>
    </source>
</evidence>
<dbReference type="InterPro" id="IPR005170">
    <property type="entry name" value="Transptr-assoc_dom"/>
</dbReference>
<dbReference type="KEGG" id="cbot:ATE48_10060"/>
<evidence type="ECO:0000313" key="6">
    <source>
        <dbReference type="EMBL" id="ANP46236.1"/>
    </source>
</evidence>
<dbReference type="InterPro" id="IPR046342">
    <property type="entry name" value="CBS_dom_sf"/>
</dbReference>
<dbReference type="GO" id="GO:0050660">
    <property type="term" value="F:flavin adenine dinucleotide binding"/>
    <property type="evidence" value="ECO:0007669"/>
    <property type="project" value="InterPro"/>
</dbReference>
<dbReference type="SUPFAM" id="SSF56176">
    <property type="entry name" value="FAD-binding/transporter-associated domain-like"/>
    <property type="match status" value="1"/>
</dbReference>
<dbReference type="SMART" id="SM00116">
    <property type="entry name" value="CBS"/>
    <property type="match status" value="2"/>
</dbReference>
<evidence type="ECO:0000256" key="4">
    <source>
        <dbReference type="PROSITE-ProRule" id="PRU00703"/>
    </source>
</evidence>
<dbReference type="InterPro" id="IPR036318">
    <property type="entry name" value="FAD-bd_PCMH-like_sf"/>
</dbReference>
<dbReference type="RefSeq" id="WP_066770899.1">
    <property type="nucleotide sequence ID" value="NZ_CP013244.1"/>
</dbReference>
<dbReference type="Proteomes" id="UP000092498">
    <property type="component" value="Chromosome"/>
</dbReference>
<comment type="similarity">
    <text evidence="1">Belongs to the UPF0053 family. Hemolysin C subfamily.</text>
</comment>
<dbReference type="CDD" id="cd04590">
    <property type="entry name" value="CBS_pair_CorC_HlyC_assoc"/>
    <property type="match status" value="1"/>
</dbReference>
<dbReference type="PROSITE" id="PS51371">
    <property type="entry name" value="CBS"/>
    <property type="match status" value="2"/>
</dbReference>
<dbReference type="GO" id="GO:0005886">
    <property type="term" value="C:plasma membrane"/>
    <property type="evidence" value="ECO:0007669"/>
    <property type="project" value="TreeGrafter"/>
</dbReference>
<dbReference type="OrthoDB" id="9797674at2"/>
<dbReference type="PANTHER" id="PTHR22777">
    <property type="entry name" value="HEMOLYSIN-RELATED"/>
    <property type="match status" value="1"/>
</dbReference>
<dbReference type="Gene3D" id="3.10.580.10">
    <property type="entry name" value="CBS-domain"/>
    <property type="match status" value="1"/>
</dbReference>
<evidence type="ECO:0000256" key="2">
    <source>
        <dbReference type="ARBA" id="ARBA00022737"/>
    </source>
</evidence>
<dbReference type="Pfam" id="PF00571">
    <property type="entry name" value="CBS"/>
    <property type="match status" value="2"/>
</dbReference>
<dbReference type="AlphaFoldDB" id="A0A1B1AI44"/>
<dbReference type="InterPro" id="IPR044751">
    <property type="entry name" value="Ion_transp-like_CBS"/>
</dbReference>
<dbReference type="InterPro" id="IPR000644">
    <property type="entry name" value="CBS_dom"/>
</dbReference>
<organism evidence="6 7">
    <name type="scientific">Candidatus Viadribacter manganicus</name>
    <dbReference type="NCBI Taxonomy" id="1759059"/>
    <lineage>
        <taxon>Bacteria</taxon>
        <taxon>Pseudomonadati</taxon>
        <taxon>Pseudomonadota</taxon>
        <taxon>Alphaproteobacteria</taxon>
        <taxon>Hyphomonadales</taxon>
        <taxon>Hyphomonadaceae</taxon>
        <taxon>Candidatus Viadribacter</taxon>
    </lineage>
</organism>
<keyword evidence="7" id="KW-1185">Reference proteome</keyword>
<dbReference type="Pfam" id="PF03471">
    <property type="entry name" value="CorC_HlyC"/>
    <property type="match status" value="1"/>
</dbReference>